<reference evidence="1 2" key="1">
    <citation type="journal article" date="2019" name="Sci. Rep.">
        <title>Sulfobacillus thermotolerans: new insights into resistance and metabolic capacities of acidophilic chemolithotrophs.</title>
        <authorList>
            <person name="Panyushkina A.E."/>
            <person name="Babenko V.V."/>
            <person name="Nikitina A.S."/>
            <person name="Selezneva O.V."/>
            <person name="Tsaplina I.A."/>
            <person name="Letarova M.A."/>
            <person name="Kostryukova E.S."/>
            <person name="Letarov A.V."/>
        </authorList>
    </citation>
    <scope>NUCLEOTIDE SEQUENCE [LARGE SCALE GENOMIC DNA]</scope>
    <source>
        <strain evidence="1 2">Kr1</strain>
    </source>
</reference>
<name>A0ABM6RTP5_9FIRM</name>
<keyword evidence="2" id="KW-1185">Reference proteome</keyword>
<evidence type="ECO:0008006" key="3">
    <source>
        <dbReference type="Google" id="ProtNLM"/>
    </source>
</evidence>
<gene>
    <name evidence="1" type="ORF">BXT84_12780</name>
</gene>
<dbReference type="Proteomes" id="UP000325292">
    <property type="component" value="Chromosome"/>
</dbReference>
<proteinExistence type="predicted"/>
<evidence type="ECO:0000313" key="2">
    <source>
        <dbReference type="Proteomes" id="UP000325292"/>
    </source>
</evidence>
<dbReference type="PROSITE" id="PS51257">
    <property type="entry name" value="PROKAR_LIPOPROTEIN"/>
    <property type="match status" value="1"/>
</dbReference>
<sequence length="109" mass="11761">MKKIGIVGIMIVAILSGCGSKPTWIGIWSGAGHPTTYFIVENVTVPAKDIGREYRVLNITNHAAPETSNRLPSGTRIYTVRGKNLSKEFAVEIGPGKFLKATYSGTNKP</sequence>
<protein>
    <recommendedName>
        <fullName evidence="3">Lipoprotein</fullName>
    </recommendedName>
</protein>
<accession>A0ABM6RTP5</accession>
<organism evidence="1 2">
    <name type="scientific">Sulfobacillus thermotolerans</name>
    <dbReference type="NCBI Taxonomy" id="338644"/>
    <lineage>
        <taxon>Bacteria</taxon>
        <taxon>Bacillati</taxon>
        <taxon>Bacillota</taxon>
        <taxon>Clostridia</taxon>
        <taxon>Eubacteriales</taxon>
        <taxon>Clostridiales Family XVII. Incertae Sedis</taxon>
        <taxon>Sulfobacillus</taxon>
    </lineage>
</organism>
<evidence type="ECO:0000313" key="1">
    <source>
        <dbReference type="EMBL" id="AUW94712.1"/>
    </source>
</evidence>
<dbReference type="EMBL" id="CP019454">
    <property type="protein sequence ID" value="AUW94712.1"/>
    <property type="molecule type" value="Genomic_DNA"/>
</dbReference>